<sequence length="122" mass="14038">MLATYYELNKRKKEIEAEMNALKDSFHEFFDAQIGKEDKGEVILNGFKLQRQIRRSEKYDEIATVQRLEELQMNDLIQTVKKPDGVKIKSALNLGFLQEKDLEGCMITTSSSAITVKPITPR</sequence>
<reference evidence="1 2" key="1">
    <citation type="journal article" date="2017" name="Int. J. Syst. Evol. Microbiol.">
        <title>Bacillus notoginsengisoli sp. nov., a novel bacterium isolated from the rhizosphere of Panax notoginseng.</title>
        <authorList>
            <person name="Zhang M.Y."/>
            <person name="Cheng J."/>
            <person name="Cai Y."/>
            <person name="Zhang T.Y."/>
            <person name="Wu Y.Y."/>
            <person name="Manikprabhu D."/>
            <person name="Li W.J."/>
            <person name="Zhang Y.X."/>
        </authorList>
    </citation>
    <scope>NUCLEOTIDE SEQUENCE [LARGE SCALE GENOMIC DNA]</scope>
    <source>
        <strain evidence="1 2">JCM 30743</strain>
    </source>
</reference>
<accession>A0A417YY82</accession>
<keyword evidence="2" id="KW-1185">Reference proteome</keyword>
<name>A0A417YY82_9BACI</name>
<gene>
    <name evidence="1" type="ORF">D1B31_05035</name>
</gene>
<dbReference type="EMBL" id="QWEG01000003">
    <property type="protein sequence ID" value="RHW42312.1"/>
    <property type="molecule type" value="Genomic_DNA"/>
</dbReference>
<protein>
    <submittedName>
        <fullName evidence="1">Uncharacterized protein</fullName>
    </submittedName>
</protein>
<evidence type="ECO:0000313" key="2">
    <source>
        <dbReference type="Proteomes" id="UP000284416"/>
    </source>
</evidence>
<dbReference type="OrthoDB" id="2704409at2"/>
<dbReference type="Proteomes" id="UP000284416">
    <property type="component" value="Unassembled WGS sequence"/>
</dbReference>
<comment type="caution">
    <text evidence="1">The sequence shown here is derived from an EMBL/GenBank/DDBJ whole genome shotgun (WGS) entry which is preliminary data.</text>
</comment>
<proteinExistence type="predicted"/>
<evidence type="ECO:0000313" key="1">
    <source>
        <dbReference type="EMBL" id="RHW42312.1"/>
    </source>
</evidence>
<dbReference type="AlphaFoldDB" id="A0A417YY82"/>
<organism evidence="1 2">
    <name type="scientific">Neobacillus notoginsengisoli</name>
    <dbReference type="NCBI Taxonomy" id="1578198"/>
    <lineage>
        <taxon>Bacteria</taxon>
        <taxon>Bacillati</taxon>
        <taxon>Bacillota</taxon>
        <taxon>Bacilli</taxon>
        <taxon>Bacillales</taxon>
        <taxon>Bacillaceae</taxon>
        <taxon>Neobacillus</taxon>
    </lineage>
</organism>